<name>A0ABW6SPM0_9ACTN</name>
<evidence type="ECO:0000256" key="2">
    <source>
        <dbReference type="ARBA" id="ARBA00022723"/>
    </source>
</evidence>
<keyword evidence="4" id="KW-0460">Magnesium</keyword>
<dbReference type="Proteomes" id="UP001602013">
    <property type="component" value="Unassembled WGS sequence"/>
</dbReference>
<comment type="caution">
    <text evidence="7">The sequence shown here is derived from an EMBL/GenBank/DDBJ whole genome shotgun (WGS) entry which is preliminary data.</text>
</comment>
<keyword evidence="2" id="KW-0479">Metal-binding</keyword>
<keyword evidence="3" id="KW-0378">Hydrolase</keyword>
<evidence type="ECO:0000259" key="6">
    <source>
        <dbReference type="Pfam" id="PF26343"/>
    </source>
</evidence>
<evidence type="ECO:0000256" key="1">
    <source>
        <dbReference type="ARBA" id="ARBA00022722"/>
    </source>
</evidence>
<protein>
    <submittedName>
        <fullName evidence="7">PIN domain-containing protein</fullName>
    </submittedName>
</protein>
<evidence type="ECO:0000313" key="7">
    <source>
        <dbReference type="EMBL" id="MFF3666843.1"/>
    </source>
</evidence>
<sequence>MVFTVVYDACVLYPSTLRDLLIRIAQAGIVQAKWTQQILDEVFSSISANRPDIPASTLERTRALMIRAVRDCLITGYEPLIESVKLPDPDDRHVLAAAIRARAQVIVSNNLKDFPSHSLSGWDVEVRSADDFVLDQIHLNEKVVWACVQQIADSWRNPPGTAEDVLASLERSGLVQSVAELRAV</sequence>
<dbReference type="EMBL" id="JBIASD010000008">
    <property type="protein sequence ID" value="MFF3666843.1"/>
    <property type="molecule type" value="Genomic_DNA"/>
</dbReference>
<dbReference type="Pfam" id="PF26343">
    <property type="entry name" value="VapC50_C"/>
    <property type="match status" value="1"/>
</dbReference>
<keyword evidence="1" id="KW-0540">Nuclease</keyword>
<evidence type="ECO:0000256" key="4">
    <source>
        <dbReference type="ARBA" id="ARBA00022842"/>
    </source>
</evidence>
<dbReference type="Pfam" id="PF13470">
    <property type="entry name" value="PIN_3"/>
    <property type="match status" value="1"/>
</dbReference>
<evidence type="ECO:0000259" key="5">
    <source>
        <dbReference type="Pfam" id="PF13470"/>
    </source>
</evidence>
<feature type="domain" description="VapC50 C-terminal" evidence="6">
    <location>
        <begin position="129"/>
        <end position="183"/>
    </location>
</feature>
<keyword evidence="8" id="KW-1185">Reference proteome</keyword>
<accession>A0ABW6SPM0</accession>
<gene>
    <name evidence="7" type="ORF">ACFYXI_14695</name>
</gene>
<feature type="domain" description="PIN" evidence="5">
    <location>
        <begin position="5"/>
        <end position="111"/>
    </location>
</feature>
<organism evidence="7 8">
    <name type="scientific">Microtetraspora malaysiensis</name>
    <dbReference type="NCBI Taxonomy" id="161358"/>
    <lineage>
        <taxon>Bacteria</taxon>
        <taxon>Bacillati</taxon>
        <taxon>Actinomycetota</taxon>
        <taxon>Actinomycetes</taxon>
        <taxon>Streptosporangiales</taxon>
        <taxon>Streptosporangiaceae</taxon>
        <taxon>Microtetraspora</taxon>
    </lineage>
</organism>
<dbReference type="InterPro" id="IPR058652">
    <property type="entry name" value="VapC50_C"/>
</dbReference>
<evidence type="ECO:0000313" key="8">
    <source>
        <dbReference type="Proteomes" id="UP001602013"/>
    </source>
</evidence>
<dbReference type="RefSeq" id="WP_387411544.1">
    <property type="nucleotide sequence ID" value="NZ_JBIASD010000008.1"/>
</dbReference>
<proteinExistence type="predicted"/>
<evidence type="ECO:0000256" key="3">
    <source>
        <dbReference type="ARBA" id="ARBA00022801"/>
    </source>
</evidence>
<dbReference type="InterPro" id="IPR002716">
    <property type="entry name" value="PIN_dom"/>
</dbReference>
<reference evidence="7 8" key="1">
    <citation type="submission" date="2024-10" db="EMBL/GenBank/DDBJ databases">
        <title>The Natural Products Discovery Center: Release of the First 8490 Sequenced Strains for Exploring Actinobacteria Biosynthetic Diversity.</title>
        <authorList>
            <person name="Kalkreuter E."/>
            <person name="Kautsar S.A."/>
            <person name="Yang D."/>
            <person name="Bader C.D."/>
            <person name="Teijaro C.N."/>
            <person name="Fluegel L."/>
            <person name="Davis C.M."/>
            <person name="Simpson J.R."/>
            <person name="Lauterbach L."/>
            <person name="Steele A.D."/>
            <person name="Gui C."/>
            <person name="Meng S."/>
            <person name="Li G."/>
            <person name="Viehrig K."/>
            <person name="Ye F."/>
            <person name="Su P."/>
            <person name="Kiefer A.F."/>
            <person name="Nichols A."/>
            <person name="Cepeda A.J."/>
            <person name="Yan W."/>
            <person name="Fan B."/>
            <person name="Jiang Y."/>
            <person name="Adhikari A."/>
            <person name="Zheng C.-J."/>
            <person name="Schuster L."/>
            <person name="Cowan T.M."/>
            <person name="Smanski M.J."/>
            <person name="Chevrette M.G."/>
            <person name="De Carvalho L.P.S."/>
            <person name="Shen B."/>
        </authorList>
    </citation>
    <scope>NUCLEOTIDE SEQUENCE [LARGE SCALE GENOMIC DNA]</scope>
    <source>
        <strain evidence="7 8">NPDC002173</strain>
    </source>
</reference>